<dbReference type="InterPro" id="IPR015320">
    <property type="entry name" value="TopoVI_B_transducer"/>
</dbReference>
<evidence type="ECO:0000256" key="8">
    <source>
        <dbReference type="HAMAP-Rule" id="MF_00322"/>
    </source>
</evidence>
<dbReference type="InterPro" id="IPR036844">
    <property type="entry name" value="Hint_dom_sf"/>
</dbReference>
<accession>A0A343TGZ2</accession>
<dbReference type="InterPro" id="IPR006142">
    <property type="entry name" value="INTEIN"/>
</dbReference>
<protein>
    <recommendedName>
        <fullName evidence="8">Type 2 DNA topoisomerase 6 subunit B</fullName>
        <ecNumber evidence="8">5.6.2.2</ecNumber>
    </recommendedName>
    <alternativeName>
        <fullName evidence="8">Type II DNA topoisomerase VI subunit B</fullName>
        <shortName evidence="8">TopoVI-B</shortName>
    </alternativeName>
</protein>
<evidence type="ECO:0000256" key="9">
    <source>
        <dbReference type="SAM" id="Coils"/>
    </source>
</evidence>
<evidence type="ECO:0000313" key="12">
    <source>
        <dbReference type="EMBL" id="AUX08364.1"/>
    </source>
</evidence>
<dbReference type="InterPro" id="IPR005734">
    <property type="entry name" value="TopoVI_B"/>
</dbReference>
<dbReference type="InterPro" id="IPR014721">
    <property type="entry name" value="Ribsml_uS5_D2-typ_fold_subgr"/>
</dbReference>
<dbReference type="SUPFAM" id="SSF55874">
    <property type="entry name" value="ATPase domain of HSP90 chaperone/DNA topoisomerase II/histidine kinase"/>
    <property type="match status" value="2"/>
</dbReference>
<sequence>MTSTARSWWIGRQPSDGSVHFHRDGGEVLRAGGEQAGTRMTSFQSSLGEDPGIAEELAEGQRQISIAEFFEKNKHMLGFDSGARGLVTAVKEGVDNSLTWSTPFVYRSNGETKHEPIGRTIDQLIESNEAAVQRKRGGDLEKLRVDDMDALSFDDGYDLDFRRISSVFRHRVNSDIYRLTVEGGREVELTDYHSVFVLRDGEIISVETSSIEEGDYVVLPDTEWGTNSRERIDVVSELCSLPDEKTEPIGLYGVDHLLDQYENEIREQAVAQYRMSDFRKCDRLPFHIVRELDLDIEEYEDCEIGYRFGKHHVPAVLPVTAELGEFLGLYTAEGCTTGSDSGHEKVYLSLGAHETELIEYASSLVESVFGVSPTVADAHETARNVTISSKMVGLLLSDVFDVGDGARNKRIPRFVFDFPHEIRERFVLGYGSGDGYPTSALIRTLRSGEGISDVAPDRITFATASDELASGFSYLCSSIGYDVTRELQEGETRQLEGSETEFGESHLLYVRTNQSSISKRKLPADEILDTVDDAKLAYNLDGRQTRVDTSHALALADGGRVEFRSEGKEIAASDLTALPVTRIERIDYDGEWVYDVSVPGDENFMAGTSPLACHNSLDATEEAGILPDIYVEIEEAGDYYRLVIEDNGPGITKEEVPKVFGKLLYGSRFHKREQSLTPDQKILIRRNGDVEFVSIGVLCDAYLQPEGEGTAPVPDDIEVPSFDRETHELTWQPVTHAIRHETDEPTYEITLEKGRTVEVTGNHSLFSVTKEGETTEVDAGDLEPGDALLTPRKLPGFDETVEEVNLLEHIDREKLEGRRLYVYGFDREELAELETDEKIRKKPKDDSSRKRYYYRYDGVEILRDSLKNNYLEKGYLPVETVLDLGWEQKAADCELRTYKVGGEETRIPVTVPIDEPFVELLAYYISEGHAGDRQVGFTFGTHESELIEATERAVATVGGSTTTVERERNSTRVKAFGSPLALFLESVCGDSAKNKHIPEFIFRVSPSLQRRFIAALYQGDGSDSHPSNELSHTTTSETLARQLSVLWNMQGILASTETQNGTSGYTDELATRYRTKVYGEDAELADVFERTTEAGEQGYKRVPTSLLESVQVGHVPAKTVPDTIPGLLLGAGVGSSVEHAAVYQSLIERALDGEYVEKPRYVSNLIEMGLLDEEHRPTSQLEELWEAVKNLQGLTDTDMYLLPVREITETEPPEYVYDISVPGATGYDENFVVVNEGAVSVKNSRGQQGIGISAAVLYSQLTSGEPAKITSRPKGASEAEYVELIIDTDDNEPEIKEARPTSWDRPHGTRIELEMEANMRARSQLHQYIKHTAVVNPHARIELREPKLDEPLKFERATDQLPAETKEIRPHPHGVELGTLIKMLEATDSYSVSGFLQSEFTRVGGKTTDSIVAAFRDRHFGREMSWTPPRPHEDADVEGALEAAVVNKGKEATAAFAARVTETLADRDRVTHFQLRELIEEAADAIEEETGKTFGETVREKALDAAWGEIVEEGIDDPDADEADRADASAGNRKDGATVEETDRSRLTADLYALLDEATSKRKDDATVEALSRRIARKFASGNDRHRVTRKELRKYVDDAAEATIEYDGATVGDTARENVTEKLWSTMVTVPDDPPKVNVVADDRNAVRDLLEGMRETNILAPPTDCLAPITAELVEAGLRKEFDADFYAAATRDAEVHGGDPFIVEAGIAYGGDLPAEGNADVLRFANRVPLVYQRGACATTDVVKRIGWRNYGLDQPGGSGVPNGPAVIMVHVASTNVPFTSESKDAIANVPEIEDEIELAIREASRELKSYLNRRRSMQKRREKQDVLGRILPEMAQKVAEVTGREPPNIDGALARIMNNVSVERTVENGSVTLHVENYSDRGEDLEITEIVSREPSSIGDGASAVEVDGEYFLTWSVEVAAGEEARLSYDVDGEATFDINVDGIDAEKLTIEA</sequence>
<dbReference type="PROSITE" id="PS50817">
    <property type="entry name" value="INTEIN_N_TER"/>
    <property type="match status" value="2"/>
</dbReference>
<dbReference type="Gene3D" id="3.10.28.10">
    <property type="entry name" value="Homing endonucleases"/>
    <property type="match status" value="2"/>
</dbReference>
<dbReference type="GO" id="GO:0006260">
    <property type="term" value="P:DNA replication"/>
    <property type="evidence" value="ECO:0007669"/>
    <property type="project" value="UniProtKB-UniRule"/>
</dbReference>
<feature type="coiled-coil region" evidence="9">
    <location>
        <begin position="1797"/>
        <end position="1824"/>
    </location>
</feature>
<dbReference type="InterPro" id="IPR003586">
    <property type="entry name" value="Hint_dom_C"/>
</dbReference>
<dbReference type="HAMAP" id="MF_00322">
    <property type="entry name" value="Top6B"/>
    <property type="match status" value="1"/>
</dbReference>
<dbReference type="EMBL" id="CP025066">
    <property type="protein sequence ID" value="AUX08364.1"/>
    <property type="molecule type" value="Genomic_DNA"/>
</dbReference>
<dbReference type="InterPro" id="IPR006141">
    <property type="entry name" value="Intein_N"/>
</dbReference>
<evidence type="ECO:0000256" key="10">
    <source>
        <dbReference type="SAM" id="MobiDB-lite"/>
    </source>
</evidence>
<name>A0A343TGZ2_9EURY</name>
<evidence type="ECO:0000256" key="3">
    <source>
        <dbReference type="ARBA" id="ARBA00022840"/>
    </source>
</evidence>
<dbReference type="GO" id="GO:0004519">
    <property type="term" value="F:endonuclease activity"/>
    <property type="evidence" value="ECO:0007669"/>
    <property type="project" value="InterPro"/>
</dbReference>
<dbReference type="GO" id="GO:0003918">
    <property type="term" value="F:DNA topoisomerase type II (double strand cut, ATP-hydrolyzing) activity"/>
    <property type="evidence" value="ECO:0007669"/>
    <property type="project" value="UniProtKB-UniRule"/>
</dbReference>
<feature type="binding site" evidence="8">
    <location>
        <position position="615"/>
    </location>
    <ligand>
        <name>ATP</name>
        <dbReference type="ChEBI" id="CHEBI:30616"/>
    </ligand>
</feature>
<keyword evidence="4" id="KW-0651">Protein splicing</keyword>
<dbReference type="EC" id="5.6.2.2" evidence="8"/>
<gene>
    <name evidence="8 12" type="primary">top6B</name>
    <name evidence="12" type="ORF">AArcSl_0715</name>
</gene>
<dbReference type="CDD" id="cd00081">
    <property type="entry name" value="Hint"/>
    <property type="match status" value="2"/>
</dbReference>
<dbReference type="Pfam" id="PF18000">
    <property type="entry name" value="Top6b_C"/>
    <property type="match status" value="1"/>
</dbReference>
<keyword evidence="5 8" id="KW-0799">Topoisomerase</keyword>
<reference evidence="13" key="1">
    <citation type="submission" date="2017-11" db="EMBL/GenBank/DDBJ databases">
        <title>Phenotypic and genomic properties of facultatively anaerobic sulfur-reducing natronoarchaea from hypersaline soda lakes.</title>
        <authorList>
            <person name="Sorokin D.Y."/>
            <person name="Kublanov I.V."/>
            <person name="Roman P."/>
            <person name="Sinninghe Damste J.S."/>
            <person name="Golyshin P.N."/>
            <person name="Rojo D."/>
            <person name="Ciordia S."/>
            <person name="Mena M.D.C."/>
            <person name="Ferrer M."/>
            <person name="Messina E."/>
            <person name="Smedile F."/>
            <person name="La Spada G."/>
            <person name="La Cono V."/>
            <person name="Yakimov M.M."/>
        </authorList>
    </citation>
    <scope>NUCLEOTIDE SEQUENCE [LARGE SCALE GENOMIC DNA]</scope>
    <source>
        <strain evidence="13">AArc-Sl</strain>
    </source>
</reference>
<dbReference type="NCBIfam" id="TIGR01445">
    <property type="entry name" value="intein_Nterm"/>
    <property type="match status" value="2"/>
</dbReference>
<feature type="binding site" evidence="8">
    <location>
        <position position="1787"/>
    </location>
    <ligand>
        <name>ATP</name>
        <dbReference type="ChEBI" id="CHEBI:30616"/>
    </ligand>
</feature>
<evidence type="ECO:0000256" key="5">
    <source>
        <dbReference type="ARBA" id="ARBA00023029"/>
    </source>
</evidence>
<evidence type="ECO:0000256" key="1">
    <source>
        <dbReference type="ARBA" id="ARBA00022741"/>
    </source>
</evidence>
<dbReference type="PROSITE" id="PS50818">
    <property type="entry name" value="INTEIN_C_TER"/>
    <property type="match status" value="1"/>
</dbReference>
<evidence type="ECO:0000256" key="4">
    <source>
        <dbReference type="ARBA" id="ARBA00023000"/>
    </source>
</evidence>
<dbReference type="Pfam" id="PF14528">
    <property type="entry name" value="LAGLIDADG_3"/>
    <property type="match status" value="1"/>
</dbReference>
<feature type="region of interest" description="Disordered" evidence="10">
    <location>
        <begin position="1513"/>
        <end position="1542"/>
    </location>
</feature>
<dbReference type="SUPFAM" id="SSF55608">
    <property type="entry name" value="Homing endonucleases"/>
    <property type="match status" value="2"/>
</dbReference>
<feature type="compositionally biased region" description="Basic and acidic residues" evidence="10">
    <location>
        <begin position="1523"/>
        <end position="1542"/>
    </location>
</feature>
<dbReference type="PANTHER" id="PTHR48444:SF1">
    <property type="entry name" value="DNA TOPOISOMERASE 6 SUBUNIT B"/>
    <property type="match status" value="1"/>
</dbReference>
<comment type="caution">
    <text evidence="8">Lacks conserved residue(s) required for the propagation of feature annotation.</text>
</comment>
<evidence type="ECO:0000256" key="7">
    <source>
        <dbReference type="ARBA" id="ARBA00023235"/>
    </source>
</evidence>
<comment type="catalytic activity">
    <reaction evidence="8">
        <text>ATP-dependent breakage, passage and rejoining of double-stranded DNA.</text>
        <dbReference type="EC" id="5.6.2.2"/>
    </reaction>
</comment>
<evidence type="ECO:0000259" key="11">
    <source>
        <dbReference type="PROSITE" id="PS50819"/>
    </source>
</evidence>
<dbReference type="Proteomes" id="UP000263012">
    <property type="component" value="Chromosome"/>
</dbReference>
<dbReference type="CDD" id="cd00823">
    <property type="entry name" value="TopoIIB_Trans"/>
    <property type="match status" value="1"/>
</dbReference>
<dbReference type="InterPro" id="IPR040494">
    <property type="entry name" value="Top6b_C"/>
</dbReference>
<dbReference type="SUPFAM" id="SSF54211">
    <property type="entry name" value="Ribosomal protein S5 domain 2-like"/>
    <property type="match status" value="1"/>
</dbReference>
<dbReference type="InterPro" id="IPR004860">
    <property type="entry name" value="LAGLIDADG_dom"/>
</dbReference>
<comment type="similarity">
    <text evidence="8">Belongs to the TOP6B family.</text>
</comment>
<organism evidence="12 13">
    <name type="scientific">Halalkaliarchaeum desulfuricum</name>
    <dbReference type="NCBI Taxonomy" id="2055893"/>
    <lineage>
        <taxon>Archaea</taxon>
        <taxon>Methanobacteriati</taxon>
        <taxon>Methanobacteriota</taxon>
        <taxon>Stenosarchaea group</taxon>
        <taxon>Halobacteria</taxon>
        <taxon>Halobacteriales</taxon>
        <taxon>Haloferacaceae</taxon>
        <taxon>Halalkaliarchaeum</taxon>
    </lineage>
</organism>
<keyword evidence="1 8" id="KW-0547">Nucleotide-binding</keyword>
<keyword evidence="6 8" id="KW-0238">DNA-binding</keyword>
<comment type="function">
    <text evidence="8">Relaxes both positive and negative superturns and exhibits a strong decatenase activity.</text>
</comment>
<dbReference type="InterPro" id="IPR004042">
    <property type="entry name" value="Intein_endonuc_central"/>
</dbReference>
<dbReference type="Pfam" id="PF09239">
    <property type="entry name" value="Topo-VIb_trans"/>
    <property type="match status" value="1"/>
</dbReference>
<dbReference type="KEGG" id="hdf:AArcSl_0715"/>
<dbReference type="Gene3D" id="2.60.40.2960">
    <property type="match status" value="1"/>
</dbReference>
<evidence type="ECO:0000256" key="2">
    <source>
        <dbReference type="ARBA" id="ARBA00022813"/>
    </source>
</evidence>
<feature type="domain" description="DOD-type homing endonuclease" evidence="11">
    <location>
        <begin position="326"/>
        <end position="481"/>
    </location>
</feature>
<dbReference type="SMART" id="SM00306">
    <property type="entry name" value="HintN"/>
    <property type="match status" value="2"/>
</dbReference>
<keyword evidence="3 8" id="KW-0067">ATP-binding</keyword>
<dbReference type="GO" id="GO:0005524">
    <property type="term" value="F:ATP binding"/>
    <property type="evidence" value="ECO:0007669"/>
    <property type="project" value="UniProtKB-UniRule"/>
</dbReference>
<dbReference type="PROSITE" id="PS50819">
    <property type="entry name" value="INTEIN_ENDONUCLEASE"/>
    <property type="match status" value="2"/>
</dbReference>
<dbReference type="NCBIfam" id="TIGR01443">
    <property type="entry name" value="intein_Cterm"/>
    <property type="match status" value="1"/>
</dbReference>
<evidence type="ECO:0000313" key="13">
    <source>
        <dbReference type="Proteomes" id="UP000263012"/>
    </source>
</evidence>
<dbReference type="GO" id="GO:0003677">
    <property type="term" value="F:DNA binding"/>
    <property type="evidence" value="ECO:0007669"/>
    <property type="project" value="UniProtKB-UniRule"/>
</dbReference>
<proteinExistence type="inferred from homology"/>
<keyword evidence="13" id="KW-1185">Reference proteome</keyword>
<dbReference type="PANTHER" id="PTHR48444">
    <property type="entry name" value="DNA TOPOISOMERASE 6 SUBUNIT B"/>
    <property type="match status" value="1"/>
</dbReference>
<dbReference type="Gene3D" id="1.10.8.50">
    <property type="match status" value="1"/>
</dbReference>
<dbReference type="Gene3D" id="6.10.20.80">
    <property type="match status" value="1"/>
</dbReference>
<feature type="domain" description="DOD-type homing endonuclease" evidence="11">
    <location>
        <begin position="920"/>
        <end position="1052"/>
    </location>
</feature>
<dbReference type="GO" id="GO:0016539">
    <property type="term" value="P:intein-mediated protein splicing"/>
    <property type="evidence" value="ECO:0007669"/>
    <property type="project" value="InterPro"/>
</dbReference>
<keyword evidence="2" id="KW-0068">Autocatalytic cleavage</keyword>
<dbReference type="Gene3D" id="2.170.16.10">
    <property type="entry name" value="Hedgehog/Intein (Hint) domain"/>
    <property type="match status" value="3"/>
</dbReference>
<dbReference type="InterPro" id="IPR027434">
    <property type="entry name" value="Homing_endonucl"/>
</dbReference>
<comment type="subunit">
    <text evidence="8">Homodimer. Heterotetramer of two Top6A and two Top6B chains.</text>
</comment>
<dbReference type="Pfam" id="PF14890">
    <property type="entry name" value="Intein_splicing"/>
    <property type="match status" value="2"/>
</dbReference>
<dbReference type="InterPro" id="IPR036890">
    <property type="entry name" value="HATPase_C_sf"/>
</dbReference>
<dbReference type="InterPro" id="IPR020568">
    <property type="entry name" value="Ribosomal_Su5_D2-typ_SF"/>
</dbReference>
<dbReference type="Gene3D" id="3.30.565.10">
    <property type="entry name" value="Histidine kinase-like ATPase, C-terminal domain"/>
    <property type="match status" value="3"/>
</dbReference>
<feature type="binding site" evidence="8">
    <location>
        <begin position="1246"/>
        <end position="1253"/>
    </location>
    <ligand>
        <name>ATP</name>
        <dbReference type="ChEBI" id="CHEBI:30616"/>
    </ligand>
</feature>
<evidence type="ECO:0000256" key="6">
    <source>
        <dbReference type="ARBA" id="ARBA00023125"/>
    </source>
</evidence>
<keyword evidence="9" id="KW-0175">Coiled coil</keyword>
<dbReference type="SUPFAM" id="SSF51294">
    <property type="entry name" value="Hedgehog/intein (Hint) domain"/>
    <property type="match status" value="2"/>
</dbReference>
<dbReference type="PRINTS" id="PR00379">
    <property type="entry name" value="INTEIN"/>
</dbReference>
<feature type="compositionally biased region" description="Acidic residues" evidence="10">
    <location>
        <begin position="1513"/>
        <end position="1522"/>
    </location>
</feature>
<dbReference type="GO" id="GO:0006265">
    <property type="term" value="P:DNA topological change"/>
    <property type="evidence" value="ECO:0007669"/>
    <property type="project" value="UniProtKB-UniRule"/>
</dbReference>
<dbReference type="Gene3D" id="3.30.230.10">
    <property type="match status" value="1"/>
</dbReference>
<dbReference type="InterPro" id="IPR030934">
    <property type="entry name" value="Intein_C"/>
</dbReference>
<dbReference type="SMART" id="SM00305">
    <property type="entry name" value="HintC"/>
    <property type="match status" value="2"/>
</dbReference>
<dbReference type="InterPro" id="IPR003587">
    <property type="entry name" value="Hint_dom_N"/>
</dbReference>
<keyword evidence="7 8" id="KW-0413">Isomerase</keyword>